<dbReference type="RefSeq" id="WP_004634650.1">
    <property type="nucleotide sequence ID" value="NZ_CBCRTD010000001.1"/>
</dbReference>
<dbReference type="AlphaFoldDB" id="A0A1S8KLF2"/>
<keyword evidence="1" id="KW-1133">Transmembrane helix</keyword>
<sequence>MSNFTDKRFSFATFMIIYLFQVAGIGFFYWLSRGSFDQYPIVINTLVPLIIYPIVYYFINKRSFSSVDFTRFVLIVLVGTPLCIIIGASLVIFTQ</sequence>
<comment type="caution">
    <text evidence="2">The sequence shown here is derived from an EMBL/GenBank/DDBJ whole genome shotgun (WGS) entry which is preliminary data.</text>
</comment>
<feature type="transmembrane region" description="Helical" evidence="1">
    <location>
        <begin position="12"/>
        <end position="32"/>
    </location>
</feature>
<gene>
    <name evidence="2" type="ORF">BWX42_00805</name>
</gene>
<feature type="transmembrane region" description="Helical" evidence="1">
    <location>
        <begin position="38"/>
        <end position="59"/>
    </location>
</feature>
<feature type="transmembrane region" description="Helical" evidence="1">
    <location>
        <begin position="71"/>
        <end position="93"/>
    </location>
</feature>
<proteinExistence type="predicted"/>
<reference evidence="2 3" key="1">
    <citation type="submission" date="2017-01" db="EMBL/GenBank/DDBJ databases">
        <title>Complete Genome Sequence of Dolosigranulum pigrum isolated from a Patient with interstitial lung disease.</title>
        <authorList>
            <person name="Mukhopadhyay R."/>
            <person name="Joaquin J."/>
            <person name="Hogue R."/>
            <person name="Fitzgerald S."/>
            <person name="Jospin G."/>
            <person name="Eisen J.A."/>
            <person name="Chaturvedi V."/>
        </authorList>
    </citation>
    <scope>NUCLEOTIDE SEQUENCE [LARGE SCALE GENOMIC DNA]</scope>
    <source>
        <strain evidence="2 3">15S00348</strain>
    </source>
</reference>
<name>A0A1S8KLF2_9LACT</name>
<dbReference type="Proteomes" id="UP000190409">
    <property type="component" value="Unassembled WGS sequence"/>
</dbReference>
<keyword evidence="1" id="KW-0812">Transmembrane</keyword>
<organism evidence="2 3">
    <name type="scientific">Dolosigranulum pigrum</name>
    <dbReference type="NCBI Taxonomy" id="29394"/>
    <lineage>
        <taxon>Bacteria</taxon>
        <taxon>Bacillati</taxon>
        <taxon>Bacillota</taxon>
        <taxon>Bacilli</taxon>
        <taxon>Lactobacillales</taxon>
        <taxon>Carnobacteriaceae</taxon>
        <taxon>Dolosigranulum</taxon>
    </lineage>
</organism>
<protein>
    <submittedName>
        <fullName evidence="2">Uncharacterized protein</fullName>
    </submittedName>
</protein>
<dbReference type="GeneID" id="42693572"/>
<dbReference type="EMBL" id="MUYF01000003">
    <property type="protein sequence ID" value="OOL80522.1"/>
    <property type="molecule type" value="Genomic_DNA"/>
</dbReference>
<keyword evidence="1" id="KW-0472">Membrane</keyword>
<accession>A0A1S8KLF2</accession>
<evidence type="ECO:0000313" key="2">
    <source>
        <dbReference type="EMBL" id="OOL80522.1"/>
    </source>
</evidence>
<evidence type="ECO:0000256" key="1">
    <source>
        <dbReference type="SAM" id="Phobius"/>
    </source>
</evidence>
<evidence type="ECO:0000313" key="3">
    <source>
        <dbReference type="Proteomes" id="UP000190409"/>
    </source>
</evidence>